<protein>
    <submittedName>
        <fullName evidence="1">Uncharacterized protein</fullName>
    </submittedName>
</protein>
<organism evidence="1">
    <name type="scientific">uncultured Caudovirales phage</name>
    <dbReference type="NCBI Taxonomy" id="2100421"/>
    <lineage>
        <taxon>Viruses</taxon>
        <taxon>Duplodnaviria</taxon>
        <taxon>Heunggongvirae</taxon>
        <taxon>Uroviricota</taxon>
        <taxon>Caudoviricetes</taxon>
        <taxon>Peduoviridae</taxon>
        <taxon>Maltschvirus</taxon>
        <taxon>Maltschvirus maltsch</taxon>
    </lineage>
</organism>
<accession>A0A6J5MDR4</accession>
<dbReference type="EMBL" id="LR796432">
    <property type="protein sequence ID" value="CAB4144744.1"/>
    <property type="molecule type" value="Genomic_DNA"/>
</dbReference>
<name>A0A6J5MDR4_9CAUD</name>
<evidence type="ECO:0000313" key="1">
    <source>
        <dbReference type="EMBL" id="CAB4144744.1"/>
    </source>
</evidence>
<gene>
    <name evidence="1" type="ORF">UFOVP468_53</name>
</gene>
<sequence length="189" mass="19894">MSTTSAPFGLAVDYHPSGVTRPTMYSILTGYASNILQNQPVKIIPSSTGVGTVAAAAIGDSFIGTFQGCEWTDSDGRRRVSNKWTASTAGTDINAYVTLDPTIVYQIQANATLDVSSIGKQYDYTSISAGNTTVGISQLMLDVASNATNAQLRVIGLTPGPDNAWGDAFPIVQVQVSQHQFVAEVAQLS</sequence>
<proteinExistence type="predicted"/>
<reference evidence="1" key="1">
    <citation type="submission" date="2020-04" db="EMBL/GenBank/DDBJ databases">
        <authorList>
            <person name="Chiriac C."/>
            <person name="Salcher M."/>
            <person name="Ghai R."/>
            <person name="Kavagutti S V."/>
        </authorList>
    </citation>
    <scope>NUCLEOTIDE SEQUENCE</scope>
</reference>